<evidence type="ECO:0000259" key="1">
    <source>
        <dbReference type="Pfam" id="PF01458"/>
    </source>
</evidence>
<name>A0A7Y8H160_9BURK</name>
<dbReference type="InterPro" id="IPR000825">
    <property type="entry name" value="SUF_FeS_clus_asmbl_SufBD_core"/>
</dbReference>
<dbReference type="SUPFAM" id="SSF101960">
    <property type="entry name" value="Stabilizer of iron transporter SufD"/>
    <property type="match status" value="1"/>
</dbReference>
<keyword evidence="3" id="KW-1185">Reference proteome</keyword>
<sequence length="436" mass="46817">MDHARADILAARHRLQDAGWIPRDAEAFRHLPPPPAAVWLGEAPEAASAGCDAHPLSGAGWTLHPLGQTPQGRVDARWLDAADPAQRKELFAGLPLPIHPDGAAPGDTAQHDAAPFAWVHHALCRHGLRLRIGGEHDSGRGAAETVWIQLRHQPRSAVEAPMLVIDVQAGVHCVLVETHHRHHRDGVACEQPVVQNLHCHIRLGAGATLQHLRSVQPGAADRVAHHLQLRLGPDARYEQGLIATGSRYHLQRQVVELAGDRAEARSAGLLLAAGADIEQQVRMHHTGERTRSHVEALALASGAARAVVNAHTRIAPGAADAEVRQRLTGVPTGGQPRLVLRPHLEIHHDQVQAAHGATWGALPEDALFYARQRGLDERSARGLIIEGMASALLARAFGDPLFIDSLDLAGLLRQAVGQHLSDDPTDPTTPQEAAHG</sequence>
<reference evidence="2 3" key="1">
    <citation type="submission" date="2019-09" db="EMBL/GenBank/DDBJ databases">
        <title>Hydrogenophaga aromatica sp. nov., isolated from a para-xylene-degrading enrichment culture.</title>
        <authorList>
            <person name="Tancsics A."/>
            <person name="Banerjee S."/>
        </authorList>
    </citation>
    <scope>NUCLEOTIDE SEQUENCE [LARGE SCALE GENOMIC DNA]</scope>
    <source>
        <strain evidence="2 3">D2P1</strain>
    </source>
</reference>
<dbReference type="InterPro" id="IPR055346">
    <property type="entry name" value="Fe-S_cluster_assembly_SufBD"/>
</dbReference>
<evidence type="ECO:0000313" key="3">
    <source>
        <dbReference type="Proteomes" id="UP000545507"/>
    </source>
</evidence>
<dbReference type="Proteomes" id="UP000545507">
    <property type="component" value="Unassembled WGS sequence"/>
</dbReference>
<dbReference type="RefSeq" id="WP_177139344.1">
    <property type="nucleotide sequence ID" value="NZ_VYGV01000028.1"/>
</dbReference>
<organism evidence="2 3">
    <name type="scientific">Hydrogenophaga aromaticivorans</name>
    <dbReference type="NCBI Taxonomy" id="2610898"/>
    <lineage>
        <taxon>Bacteria</taxon>
        <taxon>Pseudomonadati</taxon>
        <taxon>Pseudomonadota</taxon>
        <taxon>Betaproteobacteria</taxon>
        <taxon>Burkholderiales</taxon>
        <taxon>Comamonadaceae</taxon>
        <taxon>Hydrogenophaga</taxon>
    </lineage>
</organism>
<gene>
    <name evidence="2" type="ORF">F3K02_25585</name>
</gene>
<dbReference type="GO" id="GO:0016226">
    <property type="term" value="P:iron-sulfur cluster assembly"/>
    <property type="evidence" value="ECO:0007669"/>
    <property type="project" value="InterPro"/>
</dbReference>
<accession>A0A7Y8H160</accession>
<evidence type="ECO:0000313" key="2">
    <source>
        <dbReference type="EMBL" id="NWF48605.1"/>
    </source>
</evidence>
<proteinExistence type="predicted"/>
<protein>
    <submittedName>
        <fullName evidence="2">SufBD protein</fullName>
    </submittedName>
</protein>
<dbReference type="AlphaFoldDB" id="A0A7Y8H160"/>
<dbReference type="EMBL" id="VYGV01000028">
    <property type="protein sequence ID" value="NWF48605.1"/>
    <property type="molecule type" value="Genomic_DNA"/>
</dbReference>
<feature type="domain" description="SUF system FeS cluster assembly SufBD core" evidence="1">
    <location>
        <begin position="157"/>
        <end position="387"/>
    </location>
</feature>
<comment type="caution">
    <text evidence="2">The sequence shown here is derived from an EMBL/GenBank/DDBJ whole genome shotgun (WGS) entry which is preliminary data.</text>
</comment>
<dbReference type="InterPro" id="IPR037284">
    <property type="entry name" value="SUF_FeS_clus_asmbl_SufBD_sf"/>
</dbReference>
<dbReference type="PANTHER" id="PTHR43575:SF1">
    <property type="entry name" value="PROTEIN ABCI7, CHLOROPLASTIC"/>
    <property type="match status" value="1"/>
</dbReference>
<dbReference type="Pfam" id="PF01458">
    <property type="entry name" value="SUFBD_core"/>
    <property type="match status" value="1"/>
</dbReference>
<dbReference type="PANTHER" id="PTHR43575">
    <property type="entry name" value="PROTEIN ABCI7, CHLOROPLASTIC"/>
    <property type="match status" value="1"/>
</dbReference>